<dbReference type="Proteomes" id="UP000248079">
    <property type="component" value="Unassembled WGS sequence"/>
</dbReference>
<dbReference type="InterPro" id="IPR007152">
    <property type="entry name" value="DUF354"/>
</dbReference>
<dbReference type="RefSeq" id="WP_110359763.1">
    <property type="nucleotide sequence ID" value="NZ_QFLI01000002.1"/>
</dbReference>
<dbReference type="EMBL" id="QFLI01000002">
    <property type="protein sequence ID" value="PXY02129.1"/>
    <property type="molecule type" value="Genomic_DNA"/>
</dbReference>
<dbReference type="SUPFAM" id="SSF53756">
    <property type="entry name" value="UDP-Glycosyltransferase/glycogen phosphorylase"/>
    <property type="match status" value="1"/>
</dbReference>
<keyword evidence="2" id="KW-1185">Reference proteome</keyword>
<dbReference type="OrthoDB" id="7058268at2"/>
<dbReference type="AlphaFoldDB" id="A0A2V4A096"/>
<dbReference type="Pfam" id="PF04007">
    <property type="entry name" value="DUF354"/>
    <property type="match status" value="1"/>
</dbReference>
<dbReference type="PANTHER" id="PTHR39662:SF1">
    <property type="entry name" value="DUF354 DOMAIN-CONTAINING PROTEIN"/>
    <property type="match status" value="1"/>
</dbReference>
<gene>
    <name evidence="1" type="ORF">DF185_05655</name>
</gene>
<comment type="caution">
    <text evidence="1">The sequence shown here is derived from an EMBL/GenBank/DDBJ whole genome shotgun (WGS) entry which is preliminary data.</text>
</comment>
<sequence length="367" mass="42428">MRILIDIAHPGHVHLFKNLYFELKSIHKIWVTVKDIPIAIQLLKHYNIPYQKLGTKKDHILAKAYSQLHYNYLIYRLVRKNNIEIGIGSSLALAHVSAISSMNSIILDDDDDHVQPLFVKFGHPFADYLVSPASLIGNRKKKNTIFYNGFHELAYLLPNRFVPDVRVLKELNIDISEKFFVLRFNRFMAHHDIGHRGISLEQKLRIISLLKKYGRIFITSEGDLEPELMDYQLKINPEKIHSLLAFSQMFIGDSQTMTSEAAVLGVPSVKCNSFAGKLSVPNELEDTYGLCYAFQPGRFDEFLDKIKDLLELNGRNEEWKKRRLKMLKDKIDLSDFLIWMISNYPESVTSTSINTDLLAQFRLNETN</sequence>
<name>A0A2V4A096_9BACT</name>
<protein>
    <recommendedName>
        <fullName evidence="3">DUF354 domain-containing protein</fullName>
    </recommendedName>
</protein>
<evidence type="ECO:0008006" key="3">
    <source>
        <dbReference type="Google" id="ProtNLM"/>
    </source>
</evidence>
<dbReference type="PANTHER" id="PTHR39662">
    <property type="entry name" value="DUF354 DOMAIN-CONTAINING PROTEIN-RELATED"/>
    <property type="match status" value="1"/>
</dbReference>
<proteinExistence type="predicted"/>
<accession>A0A2V4A096</accession>
<reference evidence="1 2" key="1">
    <citation type="submission" date="2018-05" db="EMBL/GenBank/DDBJ databases">
        <title>Marinifilum breve JC075T sp. nov., a marine bacterium isolated from Yongle Blue Hole in the South China Sea.</title>
        <authorList>
            <person name="Fu T."/>
        </authorList>
    </citation>
    <scope>NUCLEOTIDE SEQUENCE [LARGE SCALE GENOMIC DNA]</scope>
    <source>
        <strain evidence="1 2">JC075</strain>
    </source>
</reference>
<evidence type="ECO:0000313" key="2">
    <source>
        <dbReference type="Proteomes" id="UP000248079"/>
    </source>
</evidence>
<dbReference type="PIRSF" id="PIRSF005357">
    <property type="entry name" value="UCP005357"/>
    <property type="match status" value="1"/>
</dbReference>
<evidence type="ECO:0000313" key="1">
    <source>
        <dbReference type="EMBL" id="PXY02129.1"/>
    </source>
</evidence>
<organism evidence="1 2">
    <name type="scientific">Marinifilum breve</name>
    <dbReference type="NCBI Taxonomy" id="2184082"/>
    <lineage>
        <taxon>Bacteria</taxon>
        <taxon>Pseudomonadati</taxon>
        <taxon>Bacteroidota</taxon>
        <taxon>Bacteroidia</taxon>
        <taxon>Marinilabiliales</taxon>
        <taxon>Marinifilaceae</taxon>
    </lineage>
</organism>